<sequence>MNACKVENVYLDQTRKVMVGGIKWCVLTTLAVMVTDGTVVIGPDNKVFYLKATSQVWIKKMSFGLSNTTRSLHNTMTRQLRSEFNDEATFEPYSAVHSLFIIESPNHYASDPEDTL</sequence>
<dbReference type="Proteomes" id="UP001194696">
    <property type="component" value="Unassembled WGS sequence"/>
</dbReference>
<keyword evidence="2" id="KW-1185">Reference proteome</keyword>
<evidence type="ECO:0000313" key="1">
    <source>
        <dbReference type="EMBL" id="KAG0289838.1"/>
    </source>
</evidence>
<evidence type="ECO:0000313" key="2">
    <source>
        <dbReference type="Proteomes" id="UP001194696"/>
    </source>
</evidence>
<protein>
    <submittedName>
        <fullName evidence="1">Uncharacterized protein</fullName>
    </submittedName>
</protein>
<gene>
    <name evidence="1" type="ORF">BGZ96_006674</name>
</gene>
<reference evidence="1 2" key="1">
    <citation type="journal article" date="2020" name="Fungal Divers.">
        <title>Resolving the Mortierellaceae phylogeny through synthesis of multi-gene phylogenetics and phylogenomics.</title>
        <authorList>
            <person name="Vandepol N."/>
            <person name="Liber J."/>
            <person name="Desiro A."/>
            <person name="Na H."/>
            <person name="Kennedy M."/>
            <person name="Barry K."/>
            <person name="Grigoriev I.V."/>
            <person name="Miller A.N."/>
            <person name="O'Donnell K."/>
            <person name="Stajich J.E."/>
            <person name="Bonito G."/>
        </authorList>
    </citation>
    <scope>NUCLEOTIDE SEQUENCE [LARGE SCALE GENOMIC DNA]</scope>
    <source>
        <strain evidence="1 2">AD045</strain>
    </source>
</reference>
<accession>A0ABQ7K330</accession>
<dbReference type="EMBL" id="JAAAIM010000325">
    <property type="protein sequence ID" value="KAG0289838.1"/>
    <property type="molecule type" value="Genomic_DNA"/>
</dbReference>
<name>A0ABQ7K330_9FUNG</name>
<comment type="caution">
    <text evidence="1">The sequence shown here is derived from an EMBL/GenBank/DDBJ whole genome shotgun (WGS) entry which is preliminary data.</text>
</comment>
<organism evidence="1 2">
    <name type="scientific">Linnemannia gamsii</name>
    <dbReference type="NCBI Taxonomy" id="64522"/>
    <lineage>
        <taxon>Eukaryota</taxon>
        <taxon>Fungi</taxon>
        <taxon>Fungi incertae sedis</taxon>
        <taxon>Mucoromycota</taxon>
        <taxon>Mortierellomycotina</taxon>
        <taxon>Mortierellomycetes</taxon>
        <taxon>Mortierellales</taxon>
        <taxon>Mortierellaceae</taxon>
        <taxon>Linnemannia</taxon>
    </lineage>
</organism>
<proteinExistence type="predicted"/>